<dbReference type="AlphaFoldDB" id="T1CM20"/>
<dbReference type="PANTHER" id="PTHR43394">
    <property type="entry name" value="ATP-DEPENDENT PERMEASE MDL1, MITOCHONDRIAL"/>
    <property type="match status" value="1"/>
</dbReference>
<evidence type="ECO:0000313" key="12">
    <source>
        <dbReference type="Proteomes" id="UP000018031"/>
    </source>
</evidence>
<dbReference type="PROSITE" id="PS00211">
    <property type="entry name" value="ABC_TRANSPORTER_1"/>
    <property type="match status" value="1"/>
</dbReference>
<evidence type="ECO:0000256" key="3">
    <source>
        <dbReference type="ARBA" id="ARBA00022692"/>
    </source>
</evidence>
<dbReference type="Gene3D" id="3.40.50.300">
    <property type="entry name" value="P-loop containing nucleotide triphosphate hydrolases"/>
    <property type="match status" value="1"/>
</dbReference>
<dbReference type="EMBL" id="BAOU01000009">
    <property type="protein sequence ID" value="GAD04682.1"/>
    <property type="molecule type" value="Genomic_DNA"/>
</dbReference>
<dbReference type="Pfam" id="PF00005">
    <property type="entry name" value="ABC_tran"/>
    <property type="match status" value="1"/>
</dbReference>
<feature type="transmembrane region" description="Helical" evidence="8">
    <location>
        <begin position="18"/>
        <end position="40"/>
    </location>
</feature>
<organism evidence="11 12">
    <name type="scientific">Porphyromonas crevioricanis JCM 15906</name>
    <dbReference type="NCBI Taxonomy" id="1305617"/>
    <lineage>
        <taxon>Bacteria</taxon>
        <taxon>Pseudomonadati</taxon>
        <taxon>Bacteroidota</taxon>
        <taxon>Bacteroidia</taxon>
        <taxon>Bacteroidales</taxon>
        <taxon>Porphyromonadaceae</taxon>
        <taxon>Porphyromonas</taxon>
    </lineage>
</organism>
<dbReference type="SUPFAM" id="SSF52540">
    <property type="entry name" value="P-loop containing nucleoside triphosphate hydrolases"/>
    <property type="match status" value="1"/>
</dbReference>
<evidence type="ECO:0000313" key="11">
    <source>
        <dbReference type="EMBL" id="GAD04682.1"/>
    </source>
</evidence>
<dbReference type="InterPro" id="IPR017871">
    <property type="entry name" value="ABC_transporter-like_CS"/>
</dbReference>
<evidence type="ECO:0000256" key="4">
    <source>
        <dbReference type="ARBA" id="ARBA00022741"/>
    </source>
</evidence>
<dbReference type="PROSITE" id="PS50893">
    <property type="entry name" value="ABC_TRANSPORTER_2"/>
    <property type="match status" value="1"/>
</dbReference>
<dbReference type="PROSITE" id="PS50929">
    <property type="entry name" value="ABC_TM1F"/>
    <property type="match status" value="1"/>
</dbReference>
<name>T1CM20_9PORP</name>
<evidence type="ECO:0000256" key="2">
    <source>
        <dbReference type="ARBA" id="ARBA00022448"/>
    </source>
</evidence>
<evidence type="ECO:0000259" key="9">
    <source>
        <dbReference type="PROSITE" id="PS50893"/>
    </source>
</evidence>
<dbReference type="GO" id="GO:0016887">
    <property type="term" value="F:ATP hydrolysis activity"/>
    <property type="evidence" value="ECO:0007669"/>
    <property type="project" value="InterPro"/>
</dbReference>
<proteinExistence type="predicted"/>
<evidence type="ECO:0000256" key="1">
    <source>
        <dbReference type="ARBA" id="ARBA00004651"/>
    </source>
</evidence>
<feature type="transmembrane region" description="Helical" evidence="8">
    <location>
        <begin position="186"/>
        <end position="217"/>
    </location>
</feature>
<dbReference type="InterPro" id="IPR003439">
    <property type="entry name" value="ABC_transporter-like_ATP-bd"/>
</dbReference>
<comment type="subcellular location">
    <subcellularLocation>
        <location evidence="1">Cell membrane</location>
        <topology evidence="1">Multi-pass membrane protein</topology>
    </subcellularLocation>
</comment>
<keyword evidence="4" id="KW-0547">Nucleotide-binding</keyword>
<dbReference type="GO" id="GO:0015421">
    <property type="term" value="F:ABC-type oligopeptide transporter activity"/>
    <property type="evidence" value="ECO:0007669"/>
    <property type="project" value="TreeGrafter"/>
</dbReference>
<protein>
    <submittedName>
        <fullName evidence="11">ABC transporter, ATP-binding protein</fullName>
    </submittedName>
</protein>
<feature type="domain" description="ABC transmembrane type-1" evidence="10">
    <location>
        <begin position="20"/>
        <end position="347"/>
    </location>
</feature>
<dbReference type="InterPro" id="IPR027417">
    <property type="entry name" value="P-loop_NTPase"/>
</dbReference>
<dbReference type="GO" id="GO:0005886">
    <property type="term" value="C:plasma membrane"/>
    <property type="evidence" value="ECO:0007669"/>
    <property type="project" value="UniProtKB-SubCell"/>
</dbReference>
<reference evidence="12" key="1">
    <citation type="journal article" date="2013" name="Genome">
        <title>Draft Genome Sequences of Porphyromonas crevioricanis JCM 15906T and Porphyromonas cansulci JCM 13913T Isolated from a Canine Oral Cavity.</title>
        <authorList>
            <person name="Sakamoto M."/>
            <person name="Tanaka N."/>
            <person name="Shiwa Y."/>
            <person name="Yoshikawa H."/>
            <person name="Ohkuma M."/>
        </authorList>
    </citation>
    <scope>NUCLEOTIDE SEQUENCE [LARGE SCALE GENOMIC DNA]</scope>
    <source>
        <strain evidence="12">JCM 15906</strain>
    </source>
</reference>
<dbReference type="InterPro" id="IPR003593">
    <property type="entry name" value="AAA+_ATPase"/>
</dbReference>
<dbReference type="CDD" id="cd03251">
    <property type="entry name" value="ABCC_MsbA"/>
    <property type="match status" value="1"/>
</dbReference>
<dbReference type="SMART" id="SM00382">
    <property type="entry name" value="AAA"/>
    <property type="match status" value="1"/>
</dbReference>
<reference evidence="11 12" key="2">
    <citation type="journal article" date="2013" name="Genome Announc.">
        <title>Draft Genome Sequences of Porphyromonas crevioricanis JCM 15906T and Porphyromonas cansulci JCM 13913T Isolated from a Canine Oral Cavity.</title>
        <authorList>
            <person name="Sakamoto M."/>
            <person name="Tanaka N."/>
            <person name="Shiwa Y."/>
            <person name="Yoshikawa H."/>
            <person name="Ohkuma M."/>
        </authorList>
    </citation>
    <scope>NUCLEOTIDE SEQUENCE [LARGE SCALE GENOMIC DNA]</scope>
    <source>
        <strain evidence="11 12">JCM 15906</strain>
    </source>
</reference>
<dbReference type="InterPro" id="IPR039421">
    <property type="entry name" value="Type_1_exporter"/>
</dbReference>
<sequence>MKQFIQLIKRFVPAYKWYVLWSVISNILAAVLSLLSFSLIMPILKILFRIEAEVTTLQQVPEFSPLSLAWWREWTAALSHNFSYYVSELIRTEGASSTLVFLAIGLVLMTGLKVGVSYMALYAVIPLRTGVVRDIRDQINDKITQLDLSFFSEERKGDILARISGDVSEIESSVISSIDALLKNPILIIIYLIAMLAISWQLTCFVFVLLPIAGFVMGRVGKSLKRKSYEGQERWGQLMSMVEETLSGLRIVKAFNAESLIRERFRKANNAYRSLLIRVYSRQQLAHPMSEFLGTATIAVVLWYGGSLILADRSEIDAAVFIYYLVIFYSLINPAKDLSRSAYTVQKGMASLDRIDKILLAKTEITEPECPVKPIFTQSISYRDVWFRYSVEGDWVLRGINLEIPKGKTVALVGQSGSGKSTLVDLLPRFYDVEKGSICIDDTDIRKFELHDLRELMGNVNQEAILFNDSVKANISFGQTSANLRDIEEAARIANVQEFVEKMPERYDSNIGDRGSKLSGGQRQRLSIARAVLKNPPILILDEATSALDSSSELVVQGALEKLMNGRTAIVIAHRLSTVQRADIICALRDGQIVEQGTHRDLMALNGYYAGLYKMQFREKEA</sequence>
<dbReference type="RefSeq" id="WP_023936345.1">
    <property type="nucleotide sequence ID" value="NZ_BAOU01000009.1"/>
</dbReference>
<keyword evidence="2" id="KW-0813">Transport</keyword>
<dbReference type="InterPro" id="IPR036640">
    <property type="entry name" value="ABC1_TM_sf"/>
</dbReference>
<evidence type="ECO:0000256" key="5">
    <source>
        <dbReference type="ARBA" id="ARBA00022840"/>
    </source>
</evidence>
<feature type="transmembrane region" description="Helical" evidence="8">
    <location>
        <begin position="316"/>
        <end position="332"/>
    </location>
</feature>
<evidence type="ECO:0000256" key="6">
    <source>
        <dbReference type="ARBA" id="ARBA00022989"/>
    </source>
</evidence>
<keyword evidence="5 11" id="KW-0067">ATP-binding</keyword>
<dbReference type="FunFam" id="3.40.50.300:FF:000287">
    <property type="entry name" value="Multidrug ABC transporter ATP-binding protein"/>
    <property type="match status" value="1"/>
</dbReference>
<dbReference type="SUPFAM" id="SSF90123">
    <property type="entry name" value="ABC transporter transmembrane region"/>
    <property type="match status" value="1"/>
</dbReference>
<keyword evidence="3 8" id="KW-0812">Transmembrane</keyword>
<dbReference type="Pfam" id="PF00664">
    <property type="entry name" value="ABC_membrane"/>
    <property type="match status" value="1"/>
</dbReference>
<keyword evidence="6 8" id="KW-1133">Transmembrane helix</keyword>
<feature type="transmembrane region" description="Helical" evidence="8">
    <location>
        <begin position="292"/>
        <end position="310"/>
    </location>
</feature>
<evidence type="ECO:0000259" key="10">
    <source>
        <dbReference type="PROSITE" id="PS50929"/>
    </source>
</evidence>
<dbReference type="Proteomes" id="UP000018031">
    <property type="component" value="Unassembled WGS sequence"/>
</dbReference>
<feature type="domain" description="ABC transporter" evidence="9">
    <location>
        <begin position="380"/>
        <end position="615"/>
    </location>
</feature>
<dbReference type="InterPro" id="IPR011527">
    <property type="entry name" value="ABC1_TM_dom"/>
</dbReference>
<keyword evidence="7 8" id="KW-0472">Membrane</keyword>
<dbReference type="CDD" id="cd18552">
    <property type="entry name" value="ABC_6TM_MsbA_like"/>
    <property type="match status" value="1"/>
</dbReference>
<gene>
    <name evidence="11" type="ORF">PORCRE_374</name>
</gene>
<evidence type="ECO:0000256" key="8">
    <source>
        <dbReference type="SAM" id="Phobius"/>
    </source>
</evidence>
<dbReference type="PANTHER" id="PTHR43394:SF1">
    <property type="entry name" value="ATP-BINDING CASSETTE SUB-FAMILY B MEMBER 10, MITOCHONDRIAL"/>
    <property type="match status" value="1"/>
</dbReference>
<dbReference type="Gene3D" id="1.20.1560.10">
    <property type="entry name" value="ABC transporter type 1, transmembrane domain"/>
    <property type="match status" value="1"/>
</dbReference>
<feature type="transmembrane region" description="Helical" evidence="8">
    <location>
        <begin position="99"/>
        <end position="125"/>
    </location>
</feature>
<comment type="caution">
    <text evidence="11">The sequence shown here is derived from an EMBL/GenBank/DDBJ whole genome shotgun (WGS) entry which is preliminary data.</text>
</comment>
<evidence type="ECO:0000256" key="7">
    <source>
        <dbReference type="ARBA" id="ARBA00023136"/>
    </source>
</evidence>
<dbReference type="GO" id="GO:0005524">
    <property type="term" value="F:ATP binding"/>
    <property type="evidence" value="ECO:0007669"/>
    <property type="project" value="UniProtKB-KW"/>
</dbReference>
<accession>T1CM20</accession>